<evidence type="ECO:0000256" key="1">
    <source>
        <dbReference type="ARBA" id="ARBA00009477"/>
    </source>
</evidence>
<evidence type="ECO:0000313" key="9">
    <source>
        <dbReference type="Proteomes" id="UP001304071"/>
    </source>
</evidence>
<keyword evidence="9" id="KW-1185">Reference proteome</keyword>
<sequence>MKTITISLVALLVGASLGYVSHSWTPDQSSEANAAKPLYWVAPMDPSYKRDKPGKSPMGMDLIPVYAEENTTTQNVPGTVTIDPAVVQNLGVKTTSVTLGHLTPRIDTVGYVGFDESRLWQLNLRVSGWVEKVNIHAIGESVTAGQTLFSLYSPELVNAQDELLNAHRLGRDALIKGAKDRLFALGMDNAQINQLLRSGKVQQSIDIKAQISGIVAALNVRDGSYLTPANTALSVGPIQNVWVDTEVFERQARWIKQGTKATLTVPAVPDKSWQGSVDYVYPIIDSKTRTLKVRLVFANNDGELKPNMFTNIVLQPEATEQALLIPTQSIIRTGAMTRVVLNEGQGKFRSARIEIGAEAAGMTQVKAGLKQGDSIVTSAQFLIDSESSLTAELDRINGMEEVQAKAPVQADTAQATGIVTQVMAGHRMLTIRHDPVASWGWPSMTMDFTLADDVPWQEVTVGQGIDFTLEKTPQGRYLIRSYQLSKPAAKETLWVKAKVTDVMAEMNMLTIEHVAVEQWQWPAGEMNFMTDPALDLSGLSEGDTIDVELVSQGGDVSLVDIRREGQRHD</sequence>
<feature type="domain" description="Heavy metal binding" evidence="4">
    <location>
        <begin position="39"/>
        <end position="65"/>
    </location>
</feature>
<feature type="domain" description="CusB-like barrel-sandwich hybrid" evidence="6">
    <location>
        <begin position="123"/>
        <end position="232"/>
    </location>
</feature>
<dbReference type="InterPro" id="IPR051909">
    <property type="entry name" value="MFP_Cation_Efflux"/>
</dbReference>
<keyword evidence="2" id="KW-0813">Transport</keyword>
<dbReference type="Pfam" id="PF25919">
    <property type="entry name" value="BSH_CusB"/>
    <property type="match status" value="1"/>
</dbReference>
<protein>
    <submittedName>
        <fullName evidence="8">Efflux RND transporter periplasmic adaptor subunit</fullName>
    </submittedName>
</protein>
<keyword evidence="3" id="KW-0732">Signal</keyword>
<evidence type="ECO:0000313" key="8">
    <source>
        <dbReference type="EMBL" id="WPC72726.1"/>
    </source>
</evidence>
<dbReference type="SUPFAM" id="SSF111369">
    <property type="entry name" value="HlyD-like secretion proteins"/>
    <property type="match status" value="1"/>
</dbReference>
<dbReference type="InterPro" id="IPR058792">
    <property type="entry name" value="Beta-barrel_RND_2"/>
</dbReference>
<dbReference type="InterPro" id="IPR042230">
    <property type="entry name" value="CusF_sf"/>
</dbReference>
<evidence type="ECO:0000259" key="5">
    <source>
        <dbReference type="Pfam" id="PF25869"/>
    </source>
</evidence>
<dbReference type="EMBL" id="CP138203">
    <property type="protein sequence ID" value="WPC72726.1"/>
    <property type="molecule type" value="Genomic_DNA"/>
</dbReference>
<dbReference type="Gene3D" id="2.40.50.100">
    <property type="match status" value="1"/>
</dbReference>
<dbReference type="RefSeq" id="WP_261892402.1">
    <property type="nucleotide sequence ID" value="NZ_AP024895.1"/>
</dbReference>
<dbReference type="NCBIfam" id="TIGR01730">
    <property type="entry name" value="RND_mfp"/>
    <property type="match status" value="1"/>
</dbReference>
<dbReference type="Pfam" id="PF19335">
    <property type="entry name" value="HMBD"/>
    <property type="match status" value="1"/>
</dbReference>
<evidence type="ECO:0000259" key="7">
    <source>
        <dbReference type="Pfam" id="PF25954"/>
    </source>
</evidence>
<gene>
    <name evidence="8" type="ORF">R8Z52_11365</name>
</gene>
<feature type="chain" id="PRO_5046056020" evidence="3">
    <location>
        <begin position="19"/>
        <end position="569"/>
    </location>
</feature>
<reference evidence="8 9" key="1">
    <citation type="submission" date="2023-11" db="EMBL/GenBank/DDBJ databases">
        <title>Plant-associative lifestyle of Vibrio porteresiae and its evolutionary dynamics.</title>
        <authorList>
            <person name="Rameshkumar N."/>
            <person name="Kirti K."/>
        </authorList>
    </citation>
    <scope>NUCLEOTIDE SEQUENCE [LARGE SCALE GENOMIC DNA]</scope>
    <source>
        <strain evidence="8 9">MSSRF30</strain>
    </source>
</reference>
<dbReference type="InterPro" id="IPR045800">
    <property type="entry name" value="HMBD"/>
</dbReference>
<evidence type="ECO:0000256" key="3">
    <source>
        <dbReference type="SAM" id="SignalP"/>
    </source>
</evidence>
<dbReference type="InterPro" id="IPR006143">
    <property type="entry name" value="RND_pump_MFP"/>
</dbReference>
<feature type="domain" description="CusB-like three alpha-helical bundle" evidence="5">
    <location>
        <begin position="155"/>
        <end position="203"/>
    </location>
</feature>
<feature type="signal peptide" evidence="3">
    <location>
        <begin position="1"/>
        <end position="18"/>
    </location>
</feature>
<dbReference type="InterPro" id="IPR058791">
    <property type="entry name" value="3HB_CusB"/>
</dbReference>
<dbReference type="Pfam" id="PF25954">
    <property type="entry name" value="Beta-barrel_RND_2"/>
    <property type="match status" value="1"/>
</dbReference>
<name>A0ABZ0Q9P5_9VIBR</name>
<dbReference type="PANTHER" id="PTHR30097">
    <property type="entry name" value="CATION EFFLUX SYSTEM PROTEIN CUSB"/>
    <property type="match status" value="1"/>
</dbReference>
<proteinExistence type="inferred from homology"/>
<feature type="domain" description="CusB-like beta-barrel" evidence="7">
    <location>
        <begin position="240"/>
        <end position="317"/>
    </location>
</feature>
<accession>A0ABZ0Q9P5</accession>
<dbReference type="Gene3D" id="2.40.420.20">
    <property type="match status" value="1"/>
</dbReference>
<dbReference type="Pfam" id="PF11604">
    <property type="entry name" value="CusF_Ec"/>
    <property type="match status" value="2"/>
</dbReference>
<dbReference type="Gene3D" id="6.10.140.730">
    <property type="match status" value="1"/>
</dbReference>
<dbReference type="Pfam" id="PF25869">
    <property type="entry name" value="3HB_CusB"/>
    <property type="match status" value="1"/>
</dbReference>
<dbReference type="InterPro" id="IPR058790">
    <property type="entry name" value="BSH_CusB"/>
</dbReference>
<comment type="similarity">
    <text evidence="1">Belongs to the membrane fusion protein (MFP) (TC 8.A.1) family.</text>
</comment>
<evidence type="ECO:0000259" key="6">
    <source>
        <dbReference type="Pfam" id="PF25919"/>
    </source>
</evidence>
<dbReference type="InterPro" id="IPR021647">
    <property type="entry name" value="CusF_Ec"/>
</dbReference>
<dbReference type="Proteomes" id="UP001304071">
    <property type="component" value="Chromosome 1"/>
</dbReference>
<evidence type="ECO:0000256" key="2">
    <source>
        <dbReference type="ARBA" id="ARBA00022448"/>
    </source>
</evidence>
<dbReference type="PANTHER" id="PTHR30097:SF15">
    <property type="entry name" value="CATION EFFLUX SYSTEM PROTEIN CUSB"/>
    <property type="match status" value="1"/>
</dbReference>
<evidence type="ECO:0000259" key="4">
    <source>
        <dbReference type="Pfam" id="PF19335"/>
    </source>
</evidence>
<dbReference type="Gene3D" id="2.40.50.320">
    <property type="entry name" value="Copper binding periplasmic protein CusF"/>
    <property type="match status" value="2"/>
</dbReference>
<organism evidence="8 9">
    <name type="scientific">Vibrio porteresiae DSM 19223</name>
    <dbReference type="NCBI Taxonomy" id="1123496"/>
    <lineage>
        <taxon>Bacteria</taxon>
        <taxon>Pseudomonadati</taxon>
        <taxon>Pseudomonadota</taxon>
        <taxon>Gammaproteobacteria</taxon>
        <taxon>Vibrionales</taxon>
        <taxon>Vibrionaceae</taxon>
        <taxon>Vibrio</taxon>
    </lineage>
</organism>
<dbReference type="Gene3D" id="2.40.30.170">
    <property type="match status" value="1"/>
</dbReference>